<protein>
    <submittedName>
        <fullName evidence="6">Fungal-specific transcription factor domain-containing protein</fullName>
    </submittedName>
</protein>
<evidence type="ECO:0000313" key="6">
    <source>
        <dbReference type="EMBL" id="KAH7140281.1"/>
    </source>
</evidence>
<proteinExistence type="predicted"/>
<dbReference type="GO" id="GO:0008270">
    <property type="term" value="F:zinc ion binding"/>
    <property type="evidence" value="ECO:0007669"/>
    <property type="project" value="InterPro"/>
</dbReference>
<dbReference type="SUPFAM" id="SSF57701">
    <property type="entry name" value="Zn2/Cys6 DNA-binding domain"/>
    <property type="match status" value="1"/>
</dbReference>
<evidence type="ECO:0000256" key="3">
    <source>
        <dbReference type="ARBA" id="ARBA00023163"/>
    </source>
</evidence>
<keyword evidence="4" id="KW-0539">Nucleus</keyword>
<keyword evidence="2" id="KW-0238">DNA-binding</keyword>
<evidence type="ECO:0000256" key="1">
    <source>
        <dbReference type="ARBA" id="ARBA00023015"/>
    </source>
</evidence>
<comment type="caution">
    <text evidence="6">The sequence shown here is derived from an EMBL/GenBank/DDBJ whole genome shotgun (WGS) entry which is preliminary data.</text>
</comment>
<dbReference type="PROSITE" id="PS00463">
    <property type="entry name" value="ZN2_CY6_FUNGAL_1"/>
    <property type="match status" value="1"/>
</dbReference>
<evidence type="ECO:0000256" key="4">
    <source>
        <dbReference type="ARBA" id="ARBA00023242"/>
    </source>
</evidence>
<dbReference type="AlphaFoldDB" id="A0A9P9J1X1"/>
<dbReference type="GO" id="GO:0000981">
    <property type="term" value="F:DNA-binding transcription factor activity, RNA polymerase II-specific"/>
    <property type="evidence" value="ECO:0007669"/>
    <property type="project" value="InterPro"/>
</dbReference>
<keyword evidence="1" id="KW-0805">Transcription regulation</keyword>
<dbReference type="PANTHER" id="PTHR31069">
    <property type="entry name" value="OLEATE-ACTIVATED TRANSCRIPTION FACTOR 1-RELATED"/>
    <property type="match status" value="1"/>
</dbReference>
<dbReference type="Proteomes" id="UP000717696">
    <property type="component" value="Unassembled WGS sequence"/>
</dbReference>
<dbReference type="InterPro" id="IPR050675">
    <property type="entry name" value="OAF3"/>
</dbReference>
<dbReference type="Gene3D" id="4.10.240.10">
    <property type="entry name" value="Zn(2)-C6 fungal-type DNA-binding domain"/>
    <property type="match status" value="1"/>
</dbReference>
<dbReference type="CDD" id="cd00067">
    <property type="entry name" value="GAL4"/>
    <property type="match status" value="1"/>
</dbReference>
<dbReference type="PANTHER" id="PTHR31069:SF32">
    <property type="entry name" value="ARGININE METABOLISM REGULATION PROTEIN II"/>
    <property type="match status" value="1"/>
</dbReference>
<dbReference type="EMBL" id="JAGMUU010000013">
    <property type="protein sequence ID" value="KAH7140281.1"/>
    <property type="molecule type" value="Genomic_DNA"/>
</dbReference>
<evidence type="ECO:0000256" key="2">
    <source>
        <dbReference type="ARBA" id="ARBA00023125"/>
    </source>
</evidence>
<reference evidence="6" key="1">
    <citation type="journal article" date="2021" name="Nat. Commun.">
        <title>Genetic determinants of endophytism in the Arabidopsis root mycobiome.</title>
        <authorList>
            <person name="Mesny F."/>
            <person name="Miyauchi S."/>
            <person name="Thiergart T."/>
            <person name="Pickel B."/>
            <person name="Atanasova L."/>
            <person name="Karlsson M."/>
            <person name="Huettel B."/>
            <person name="Barry K.W."/>
            <person name="Haridas S."/>
            <person name="Chen C."/>
            <person name="Bauer D."/>
            <person name="Andreopoulos W."/>
            <person name="Pangilinan J."/>
            <person name="LaButti K."/>
            <person name="Riley R."/>
            <person name="Lipzen A."/>
            <person name="Clum A."/>
            <person name="Drula E."/>
            <person name="Henrissat B."/>
            <person name="Kohler A."/>
            <person name="Grigoriev I.V."/>
            <person name="Martin F.M."/>
            <person name="Hacquard S."/>
        </authorList>
    </citation>
    <scope>NUCLEOTIDE SEQUENCE</scope>
    <source>
        <strain evidence="6">MPI-CAGE-AT-0021</strain>
    </source>
</reference>
<feature type="domain" description="Zn(2)-C6 fungal-type" evidence="5">
    <location>
        <begin position="5"/>
        <end position="33"/>
    </location>
</feature>
<dbReference type="GO" id="GO:0003677">
    <property type="term" value="F:DNA binding"/>
    <property type="evidence" value="ECO:0007669"/>
    <property type="project" value="UniProtKB-KW"/>
</dbReference>
<dbReference type="PROSITE" id="PS50048">
    <property type="entry name" value="ZN2_CY6_FUNGAL_2"/>
    <property type="match status" value="1"/>
</dbReference>
<sequence length="653" mass="73463">KSYGACSTCKGRKVKCDRRKPACGDCTRLGLPCGGYTNNLLWIEYDPSGGEANGLLIGFLESERAAMSETMTRSLAPCSIQQVLDELGSTAERTDRMYATAVKGPFGVFQVTHPGISMTTTTPDELDREIDELPLDFQSSSPKELVMSETPLPLTLLMDCDFDSLINIEYEPLQLDQLLLPTVQFSSPSPPAMLSPPRARDMQDLDTARINHLLETYQSDMSRLLPMSYNKKPPWQTLYLPSIRSTVGELVLQGDVGPARASLLFSILAISAFNLDRLSGEATETSYWWQLGQTYKHRAKARVRQSLQDESTGRVKAKYKDVLMALLAMVTLCVMSGSLSEARFYLLDAEKFICMRGLSKTKISRKVTQLHNIYLYQRVIEESTFLYARRPASRLDQDAYSIQSCQMEFPSLTTQSLTKRTSATVNPTIEFENLLARSGTSSEIGCLTTREIYGIPQTLLGLISQTTHLANELDLFSADDNNSSFTDQFAKQSTQLENKICNWDGVLRDVPIQSGVANEDNCLMMRHLVLALHSSLVIFYYRRVRKINPVILQSYVEQAFAHLLRCTEFSLEHDQTVAMVWPGFIAACEALSPDSQVKWLQWLREAGKRSNLRGFDVSADVAMEVWKKRKERSDITVSWVDVLRQGDIRLILT</sequence>
<accession>A0A9P9J1X1</accession>
<dbReference type="OrthoDB" id="5089701at2759"/>
<gene>
    <name evidence="6" type="ORF">B0J13DRAFT_637754</name>
</gene>
<dbReference type="InterPro" id="IPR021858">
    <property type="entry name" value="Fun_TF"/>
</dbReference>
<name>A0A9P9J1X1_9HYPO</name>
<dbReference type="Pfam" id="PF00172">
    <property type="entry name" value="Zn_clus"/>
    <property type="match status" value="1"/>
</dbReference>
<evidence type="ECO:0000259" key="5">
    <source>
        <dbReference type="PROSITE" id="PS50048"/>
    </source>
</evidence>
<organism evidence="6 7">
    <name type="scientific">Dactylonectria estremocensis</name>
    <dbReference type="NCBI Taxonomy" id="1079267"/>
    <lineage>
        <taxon>Eukaryota</taxon>
        <taxon>Fungi</taxon>
        <taxon>Dikarya</taxon>
        <taxon>Ascomycota</taxon>
        <taxon>Pezizomycotina</taxon>
        <taxon>Sordariomycetes</taxon>
        <taxon>Hypocreomycetidae</taxon>
        <taxon>Hypocreales</taxon>
        <taxon>Nectriaceae</taxon>
        <taxon>Dactylonectria</taxon>
    </lineage>
</organism>
<keyword evidence="3" id="KW-0804">Transcription</keyword>
<dbReference type="InterPro" id="IPR001138">
    <property type="entry name" value="Zn2Cys6_DnaBD"/>
</dbReference>
<dbReference type="SMART" id="SM00066">
    <property type="entry name" value="GAL4"/>
    <property type="match status" value="1"/>
</dbReference>
<keyword evidence="7" id="KW-1185">Reference proteome</keyword>
<evidence type="ECO:0000313" key="7">
    <source>
        <dbReference type="Proteomes" id="UP000717696"/>
    </source>
</evidence>
<dbReference type="InterPro" id="IPR036864">
    <property type="entry name" value="Zn2-C6_fun-type_DNA-bd_sf"/>
</dbReference>
<dbReference type="Pfam" id="PF11951">
    <property type="entry name" value="Fungal_trans_2"/>
    <property type="match status" value="1"/>
</dbReference>
<feature type="non-terminal residue" evidence="6">
    <location>
        <position position="653"/>
    </location>
</feature>